<dbReference type="GO" id="GO:0030246">
    <property type="term" value="F:carbohydrate binding"/>
    <property type="evidence" value="ECO:0007669"/>
    <property type="project" value="InterPro"/>
</dbReference>
<dbReference type="InterPro" id="IPR015443">
    <property type="entry name" value="Aldose_1-epimerase"/>
</dbReference>
<comment type="catalytic activity">
    <reaction evidence="1 8">
        <text>alpha-D-glucose = beta-D-glucose</text>
        <dbReference type="Rhea" id="RHEA:10264"/>
        <dbReference type="ChEBI" id="CHEBI:15903"/>
        <dbReference type="ChEBI" id="CHEBI:17925"/>
        <dbReference type="EC" id="5.1.3.3"/>
    </reaction>
</comment>
<dbReference type="InterPro" id="IPR014718">
    <property type="entry name" value="GH-type_carb-bd"/>
</dbReference>
<feature type="binding site" evidence="11">
    <location>
        <begin position="79"/>
        <end position="80"/>
    </location>
    <ligand>
        <name>beta-D-galactose</name>
        <dbReference type="ChEBI" id="CHEBI:27667"/>
    </ligand>
</feature>
<evidence type="ECO:0000256" key="8">
    <source>
        <dbReference type="PIRNR" id="PIRNR005096"/>
    </source>
</evidence>
<evidence type="ECO:0000256" key="2">
    <source>
        <dbReference type="ARBA" id="ARBA00005028"/>
    </source>
</evidence>
<reference evidence="12" key="1">
    <citation type="submission" date="2020-10" db="EMBL/GenBank/DDBJ databases">
        <authorList>
            <person name="Gilroy R."/>
        </authorList>
    </citation>
    <scope>NUCLEOTIDE SEQUENCE</scope>
    <source>
        <strain evidence="12">CHK181-108</strain>
    </source>
</reference>
<dbReference type="PROSITE" id="PS00545">
    <property type="entry name" value="ALDOSE_1_EPIMERASE"/>
    <property type="match status" value="1"/>
</dbReference>
<dbReference type="PANTHER" id="PTHR10091:SF0">
    <property type="entry name" value="GALACTOSE MUTAROTASE"/>
    <property type="match status" value="1"/>
</dbReference>
<feature type="binding site" evidence="11">
    <location>
        <begin position="178"/>
        <end position="180"/>
    </location>
    <ligand>
        <name>beta-D-galactose</name>
        <dbReference type="ChEBI" id="CHEBI:27667"/>
    </ligand>
</feature>
<dbReference type="CDD" id="cd09019">
    <property type="entry name" value="galactose_mutarotase_like"/>
    <property type="match status" value="1"/>
</dbReference>
<dbReference type="GO" id="GO:0005737">
    <property type="term" value="C:cytoplasm"/>
    <property type="evidence" value="ECO:0007669"/>
    <property type="project" value="TreeGrafter"/>
</dbReference>
<feature type="active site" description="Proton donor" evidence="9">
    <location>
        <position position="178"/>
    </location>
</feature>
<evidence type="ECO:0000313" key="12">
    <source>
        <dbReference type="EMBL" id="HIT84636.1"/>
    </source>
</evidence>
<protein>
    <recommendedName>
        <fullName evidence="5 8">Aldose 1-epimerase</fullName>
        <ecNumber evidence="4 8">5.1.3.3</ecNumber>
    </recommendedName>
</protein>
<proteinExistence type="inferred from homology"/>
<evidence type="ECO:0000256" key="9">
    <source>
        <dbReference type="PIRSR" id="PIRSR005096-1"/>
    </source>
</evidence>
<sequence>MSIEKRFFGTAEAGDVYCYVLDNERGLSAEILDMGGIIRALYVAGADGTKTDVVLGRTGIGDYETNDGYLGALIGRHANRIKNGEFELNGAEYHVGINEGRNSLHGGVSGFDKKIWEANAFDGAEPRLELELVSHDNDEGFPGTLTVNVTYTLTKENGLRIHYRAVCDKDTVCNLTNHSYFNLGGHSSGKIYDQVLQLNSGFYTPNDDEGMPTGEVLSVTGTPFDFRAPKPIGQDINADFDQVKLVGGFDHNFAVEGRGFRTFAVASCPKTGITMEVRSDQSAVQLYTANMLSEGEYKDGASYGTHNAFCLETQCFPNAMAHSHYPGPVLNKGEIYETVTEYVFSVK</sequence>
<keyword evidence="6 8" id="KW-0413">Isomerase</keyword>
<dbReference type="InterPro" id="IPR018052">
    <property type="entry name" value="Ald1_epimerase_CS"/>
</dbReference>
<dbReference type="Proteomes" id="UP000824165">
    <property type="component" value="Unassembled WGS sequence"/>
</dbReference>
<dbReference type="PANTHER" id="PTHR10091">
    <property type="entry name" value="ALDOSE-1-EPIMERASE"/>
    <property type="match status" value="1"/>
</dbReference>
<evidence type="ECO:0000256" key="6">
    <source>
        <dbReference type="ARBA" id="ARBA00023235"/>
    </source>
</evidence>
<dbReference type="InterPro" id="IPR047215">
    <property type="entry name" value="Galactose_mutarotase-like"/>
</dbReference>
<feature type="active site" description="Proton acceptor" evidence="9">
    <location>
        <position position="312"/>
    </location>
</feature>
<reference evidence="12" key="2">
    <citation type="journal article" date="2021" name="PeerJ">
        <title>Extensive microbial diversity within the chicken gut microbiome revealed by metagenomics and culture.</title>
        <authorList>
            <person name="Gilroy R."/>
            <person name="Ravi A."/>
            <person name="Getino M."/>
            <person name="Pursley I."/>
            <person name="Horton D.L."/>
            <person name="Alikhan N.F."/>
            <person name="Baker D."/>
            <person name="Gharbi K."/>
            <person name="Hall N."/>
            <person name="Watson M."/>
            <person name="Adriaenssens E.M."/>
            <person name="Foster-Nyarko E."/>
            <person name="Jarju S."/>
            <person name="Secka A."/>
            <person name="Antonio M."/>
            <person name="Oren A."/>
            <person name="Chaudhuri R.R."/>
            <person name="La Ragione R."/>
            <person name="Hildebrand F."/>
            <person name="Pallen M.J."/>
        </authorList>
    </citation>
    <scope>NUCLEOTIDE SEQUENCE</scope>
    <source>
        <strain evidence="12">CHK181-108</strain>
    </source>
</reference>
<evidence type="ECO:0000256" key="3">
    <source>
        <dbReference type="ARBA" id="ARBA00006206"/>
    </source>
</evidence>
<gene>
    <name evidence="12" type="ORF">IAA60_01895</name>
</gene>
<accession>A0A9D1H2E7</accession>
<dbReference type="GO" id="GO:0033499">
    <property type="term" value="P:galactose catabolic process via UDP-galactose, Leloir pathway"/>
    <property type="evidence" value="ECO:0007669"/>
    <property type="project" value="TreeGrafter"/>
</dbReference>
<dbReference type="SUPFAM" id="SSF74650">
    <property type="entry name" value="Galactose mutarotase-like"/>
    <property type="match status" value="1"/>
</dbReference>
<evidence type="ECO:0000256" key="7">
    <source>
        <dbReference type="ARBA" id="ARBA00023277"/>
    </source>
</evidence>
<feature type="binding site" evidence="10">
    <location>
        <position position="250"/>
    </location>
    <ligand>
        <name>beta-D-galactose</name>
        <dbReference type="ChEBI" id="CHEBI:27667"/>
    </ligand>
</feature>
<dbReference type="GO" id="GO:0004034">
    <property type="term" value="F:aldose 1-epimerase activity"/>
    <property type="evidence" value="ECO:0007669"/>
    <property type="project" value="UniProtKB-EC"/>
</dbReference>
<dbReference type="GO" id="GO:0006006">
    <property type="term" value="P:glucose metabolic process"/>
    <property type="evidence" value="ECO:0007669"/>
    <property type="project" value="TreeGrafter"/>
</dbReference>
<dbReference type="InterPro" id="IPR008183">
    <property type="entry name" value="Aldose_1/G6P_1-epimerase"/>
</dbReference>
<dbReference type="AlphaFoldDB" id="A0A9D1H2E7"/>
<dbReference type="Gene3D" id="2.70.98.10">
    <property type="match status" value="1"/>
</dbReference>
<evidence type="ECO:0000256" key="10">
    <source>
        <dbReference type="PIRSR" id="PIRSR005096-2"/>
    </source>
</evidence>
<dbReference type="NCBIfam" id="NF008277">
    <property type="entry name" value="PRK11055.1"/>
    <property type="match status" value="1"/>
</dbReference>
<evidence type="ECO:0000256" key="11">
    <source>
        <dbReference type="PIRSR" id="PIRSR005096-3"/>
    </source>
</evidence>
<evidence type="ECO:0000256" key="5">
    <source>
        <dbReference type="ARBA" id="ARBA00014165"/>
    </source>
</evidence>
<dbReference type="EC" id="5.1.3.3" evidence="4 8"/>
<organism evidence="12 13">
    <name type="scientific">Candidatus Ornithomonoglobus intestinigallinarum</name>
    <dbReference type="NCBI Taxonomy" id="2840894"/>
    <lineage>
        <taxon>Bacteria</taxon>
        <taxon>Bacillati</taxon>
        <taxon>Bacillota</taxon>
        <taxon>Clostridia</taxon>
        <taxon>Candidatus Ornithomonoglobus</taxon>
    </lineage>
</organism>
<name>A0A9D1H2E7_9FIRM</name>
<comment type="pathway">
    <text evidence="2 8">Carbohydrate metabolism; hexose metabolism.</text>
</comment>
<evidence type="ECO:0000256" key="1">
    <source>
        <dbReference type="ARBA" id="ARBA00001614"/>
    </source>
</evidence>
<dbReference type="EMBL" id="DVLU01000016">
    <property type="protein sequence ID" value="HIT84636.1"/>
    <property type="molecule type" value="Genomic_DNA"/>
</dbReference>
<dbReference type="PIRSF" id="PIRSF005096">
    <property type="entry name" value="GALM"/>
    <property type="match status" value="1"/>
</dbReference>
<keyword evidence="7 8" id="KW-0119">Carbohydrate metabolism</keyword>
<evidence type="ECO:0000256" key="4">
    <source>
        <dbReference type="ARBA" id="ARBA00013185"/>
    </source>
</evidence>
<dbReference type="InterPro" id="IPR011013">
    <property type="entry name" value="Gal_mutarotase_sf_dom"/>
</dbReference>
<evidence type="ECO:0000313" key="13">
    <source>
        <dbReference type="Proteomes" id="UP000824165"/>
    </source>
</evidence>
<comment type="caution">
    <text evidence="12">The sequence shown here is derived from an EMBL/GenBank/DDBJ whole genome shotgun (WGS) entry which is preliminary data.</text>
</comment>
<dbReference type="Pfam" id="PF01263">
    <property type="entry name" value="Aldose_epim"/>
    <property type="match status" value="1"/>
</dbReference>
<comment type="similarity">
    <text evidence="3 8">Belongs to the aldose epimerase family.</text>
</comment>